<evidence type="ECO:0000256" key="1">
    <source>
        <dbReference type="SAM" id="SignalP"/>
    </source>
</evidence>
<accession>A0ABX8AB07</accession>
<feature type="chain" id="PRO_5047191963" evidence="1">
    <location>
        <begin position="20"/>
        <end position="77"/>
    </location>
</feature>
<gene>
    <name evidence="2" type="ORF">RPMA_18895</name>
</gene>
<sequence>MRTIVLCVGFLTLAGSASAQTILSREPHTLNPFAVVYVQGGNCSAGKVMKVTGMDRRLRKRTCVTLDTASVAPGSKP</sequence>
<proteinExistence type="predicted"/>
<dbReference type="RefSeq" id="WP_211909254.1">
    <property type="nucleotide sequence ID" value="NZ_CP036498.1"/>
</dbReference>
<evidence type="ECO:0000313" key="3">
    <source>
        <dbReference type="Proteomes" id="UP000682843"/>
    </source>
</evidence>
<evidence type="ECO:0000313" key="2">
    <source>
        <dbReference type="EMBL" id="QUS40667.1"/>
    </source>
</evidence>
<keyword evidence="3" id="KW-1185">Reference proteome</keyword>
<name>A0ABX8AB07_9BRAD</name>
<dbReference type="EMBL" id="CP036498">
    <property type="protein sequence ID" value="QUS40667.1"/>
    <property type="molecule type" value="Genomic_DNA"/>
</dbReference>
<dbReference type="Proteomes" id="UP000682843">
    <property type="component" value="Chromosome"/>
</dbReference>
<reference evidence="2 3" key="1">
    <citation type="submission" date="2019-02" db="EMBL/GenBank/DDBJ databases">
        <title>Emended description of the genus Rhodopseudomonas and description of Rhodopseudomonas albus sp. nov., a non-phototrophic, heavy-metal-tolerant bacterium isolated from garden soil.</title>
        <authorList>
            <person name="Bao Z."/>
            <person name="Cao W.W."/>
            <person name="Sato Y."/>
            <person name="Nishizawa T."/>
            <person name="Zhao J."/>
            <person name="Guo Y."/>
            <person name="Ohta H."/>
        </authorList>
    </citation>
    <scope>NUCLEOTIDE SEQUENCE [LARGE SCALE GENOMIC DNA]</scope>
    <source>
        <strain evidence="2 3">SK50-23</strain>
    </source>
</reference>
<feature type="signal peptide" evidence="1">
    <location>
        <begin position="1"/>
        <end position="19"/>
    </location>
</feature>
<keyword evidence="1" id="KW-0732">Signal</keyword>
<organism evidence="2 3">
    <name type="scientific">Tardiphaga alba</name>
    <dbReference type="NCBI Taxonomy" id="340268"/>
    <lineage>
        <taxon>Bacteria</taxon>
        <taxon>Pseudomonadati</taxon>
        <taxon>Pseudomonadota</taxon>
        <taxon>Alphaproteobacteria</taxon>
        <taxon>Hyphomicrobiales</taxon>
        <taxon>Nitrobacteraceae</taxon>
        <taxon>Tardiphaga</taxon>
    </lineage>
</organism>
<protein>
    <submittedName>
        <fullName evidence="2">Uncharacterized protein</fullName>
    </submittedName>
</protein>